<dbReference type="OrthoDB" id="9802426at2"/>
<dbReference type="SUPFAM" id="SSF52172">
    <property type="entry name" value="CheY-like"/>
    <property type="match status" value="1"/>
</dbReference>
<keyword evidence="4" id="KW-0902">Two-component regulatory system</keyword>
<feature type="modified residue" description="4-aspartylphosphate" evidence="10">
    <location>
        <position position="61"/>
    </location>
</feature>
<accession>A0A387FUM3</accession>
<dbReference type="SUPFAM" id="SSF46894">
    <property type="entry name" value="C-terminal effector domain of the bipartite response regulators"/>
    <property type="match status" value="1"/>
</dbReference>
<feature type="DNA-binding region" description="OmpR/PhoB-type" evidence="11">
    <location>
        <begin position="139"/>
        <end position="239"/>
    </location>
</feature>
<evidence type="ECO:0000256" key="1">
    <source>
        <dbReference type="ARBA" id="ARBA00004496"/>
    </source>
</evidence>
<dbReference type="FunFam" id="3.40.50.2300:FF:000001">
    <property type="entry name" value="DNA-binding response regulator PhoB"/>
    <property type="match status" value="1"/>
</dbReference>
<dbReference type="Proteomes" id="UP000282195">
    <property type="component" value="Plasmid pRCCGE525c"/>
</dbReference>
<dbReference type="RefSeq" id="WP_120707020.1">
    <property type="nucleotide sequence ID" value="NZ_CP032695.1"/>
</dbReference>
<dbReference type="GO" id="GO:0005829">
    <property type="term" value="C:cytosol"/>
    <property type="evidence" value="ECO:0007669"/>
    <property type="project" value="TreeGrafter"/>
</dbReference>
<evidence type="ECO:0000259" key="12">
    <source>
        <dbReference type="PROSITE" id="PS50110"/>
    </source>
</evidence>
<evidence type="ECO:0000313" key="14">
    <source>
        <dbReference type="EMBL" id="AYG62083.1"/>
    </source>
</evidence>
<evidence type="ECO:0000256" key="6">
    <source>
        <dbReference type="ARBA" id="ARBA00023125"/>
    </source>
</evidence>
<dbReference type="InterPro" id="IPR001789">
    <property type="entry name" value="Sig_transdc_resp-reg_receiver"/>
</dbReference>
<dbReference type="InterPro" id="IPR039420">
    <property type="entry name" value="WalR-like"/>
</dbReference>
<sequence length="245" mass="27316">MAYGVTVPEQARILIVEDDLDIASMLVDLVNNSGFLASSVANGTEMDRTLARSNFDLILLDAMLPGEDGFSICRRLRSSRKIPILMLTALRDDIDRILGLELGADDYVTKPFNSRELMARVKNILRRATDANEPAEEELGPMTFAGWRIDPRSRQLLDAEGAQVSMTTAEFDLLWAFCRNPNKVLTREQLLSMTHAGAAGPVERSIDAHISRVRQKIEPNLKDPTFIKTVRLGGYLFASKVERVP</sequence>
<dbReference type="InterPro" id="IPR001867">
    <property type="entry name" value="OmpR/PhoB-type_DNA-bd"/>
</dbReference>
<organism evidence="14 15">
    <name type="scientific">Rhizobium jaguaris</name>
    <dbReference type="NCBI Taxonomy" id="1312183"/>
    <lineage>
        <taxon>Bacteria</taxon>
        <taxon>Pseudomonadati</taxon>
        <taxon>Pseudomonadota</taxon>
        <taxon>Alphaproteobacteria</taxon>
        <taxon>Hyphomicrobiales</taxon>
        <taxon>Rhizobiaceae</taxon>
        <taxon>Rhizobium/Agrobacterium group</taxon>
        <taxon>Rhizobium</taxon>
    </lineage>
</organism>
<evidence type="ECO:0000256" key="7">
    <source>
        <dbReference type="ARBA" id="ARBA00023159"/>
    </source>
</evidence>
<dbReference type="FunFam" id="1.10.10.10:FF:000099">
    <property type="entry name" value="Two-component system response regulator TorR"/>
    <property type="match status" value="1"/>
</dbReference>
<evidence type="ECO:0000259" key="13">
    <source>
        <dbReference type="PROSITE" id="PS51755"/>
    </source>
</evidence>
<dbReference type="Gene3D" id="3.40.50.2300">
    <property type="match status" value="1"/>
</dbReference>
<keyword evidence="6 11" id="KW-0238">DNA-binding</keyword>
<evidence type="ECO:0000256" key="3">
    <source>
        <dbReference type="ARBA" id="ARBA00022553"/>
    </source>
</evidence>
<dbReference type="EMBL" id="CP032695">
    <property type="protein sequence ID" value="AYG62083.1"/>
    <property type="molecule type" value="Genomic_DNA"/>
</dbReference>
<dbReference type="SMART" id="SM00862">
    <property type="entry name" value="Trans_reg_C"/>
    <property type="match status" value="1"/>
</dbReference>
<protein>
    <recommendedName>
        <fullName evidence="9">Regulatory protein VirG</fullName>
    </recommendedName>
</protein>
<feature type="domain" description="OmpR/PhoB-type" evidence="13">
    <location>
        <begin position="139"/>
        <end position="239"/>
    </location>
</feature>
<dbReference type="PROSITE" id="PS50110">
    <property type="entry name" value="RESPONSE_REGULATORY"/>
    <property type="match status" value="1"/>
</dbReference>
<dbReference type="KEGG" id="rjg:CCGE525_24830"/>
<evidence type="ECO:0000313" key="15">
    <source>
        <dbReference type="Proteomes" id="UP000282195"/>
    </source>
</evidence>
<evidence type="ECO:0000256" key="9">
    <source>
        <dbReference type="ARBA" id="ARBA00067337"/>
    </source>
</evidence>
<dbReference type="InterPro" id="IPR016032">
    <property type="entry name" value="Sig_transdc_resp-reg_C-effctor"/>
</dbReference>
<dbReference type="InterPro" id="IPR011006">
    <property type="entry name" value="CheY-like_superfamily"/>
</dbReference>
<dbReference type="AlphaFoldDB" id="A0A387FUM3"/>
<dbReference type="GO" id="GO:0000976">
    <property type="term" value="F:transcription cis-regulatory region binding"/>
    <property type="evidence" value="ECO:0007669"/>
    <property type="project" value="TreeGrafter"/>
</dbReference>
<keyword evidence="14" id="KW-0614">Plasmid</keyword>
<dbReference type="GO" id="GO:0000156">
    <property type="term" value="F:phosphorelay response regulator activity"/>
    <property type="evidence" value="ECO:0007669"/>
    <property type="project" value="TreeGrafter"/>
</dbReference>
<dbReference type="Pfam" id="PF00072">
    <property type="entry name" value="Response_reg"/>
    <property type="match status" value="1"/>
</dbReference>
<evidence type="ECO:0000256" key="8">
    <source>
        <dbReference type="ARBA" id="ARBA00023163"/>
    </source>
</evidence>
<dbReference type="GO" id="GO:0032993">
    <property type="term" value="C:protein-DNA complex"/>
    <property type="evidence" value="ECO:0007669"/>
    <property type="project" value="TreeGrafter"/>
</dbReference>
<comment type="subcellular location">
    <subcellularLocation>
        <location evidence="1">Cytoplasm</location>
    </subcellularLocation>
</comment>
<dbReference type="PROSITE" id="PS51755">
    <property type="entry name" value="OMPR_PHOB"/>
    <property type="match status" value="1"/>
</dbReference>
<evidence type="ECO:0000256" key="5">
    <source>
        <dbReference type="ARBA" id="ARBA00023015"/>
    </source>
</evidence>
<keyword evidence="2" id="KW-0963">Cytoplasm</keyword>
<keyword evidence="8" id="KW-0804">Transcription</keyword>
<dbReference type="Gene3D" id="1.10.10.10">
    <property type="entry name" value="Winged helix-like DNA-binding domain superfamily/Winged helix DNA-binding domain"/>
    <property type="match status" value="1"/>
</dbReference>
<gene>
    <name evidence="14" type="ORF">CCGE525_24830</name>
</gene>
<dbReference type="CDD" id="cd00383">
    <property type="entry name" value="trans_reg_C"/>
    <property type="match status" value="1"/>
</dbReference>
<dbReference type="PANTHER" id="PTHR48111:SF4">
    <property type="entry name" value="DNA-BINDING DUAL TRANSCRIPTIONAL REGULATOR OMPR"/>
    <property type="match status" value="1"/>
</dbReference>
<proteinExistence type="predicted"/>
<dbReference type="SMART" id="SM00448">
    <property type="entry name" value="REC"/>
    <property type="match status" value="1"/>
</dbReference>
<keyword evidence="3 10" id="KW-0597">Phosphoprotein</keyword>
<dbReference type="Gene3D" id="6.10.250.690">
    <property type="match status" value="1"/>
</dbReference>
<dbReference type="GO" id="GO:0006355">
    <property type="term" value="P:regulation of DNA-templated transcription"/>
    <property type="evidence" value="ECO:0007669"/>
    <property type="project" value="InterPro"/>
</dbReference>
<dbReference type="PANTHER" id="PTHR48111">
    <property type="entry name" value="REGULATOR OF RPOS"/>
    <property type="match status" value="1"/>
</dbReference>
<name>A0A387FUM3_9HYPH</name>
<dbReference type="InterPro" id="IPR036388">
    <property type="entry name" value="WH-like_DNA-bd_sf"/>
</dbReference>
<dbReference type="Pfam" id="PF00486">
    <property type="entry name" value="Trans_reg_C"/>
    <property type="match status" value="1"/>
</dbReference>
<evidence type="ECO:0000256" key="10">
    <source>
        <dbReference type="PROSITE-ProRule" id="PRU00169"/>
    </source>
</evidence>
<keyword evidence="5" id="KW-0805">Transcription regulation</keyword>
<keyword evidence="15" id="KW-1185">Reference proteome</keyword>
<evidence type="ECO:0000256" key="2">
    <source>
        <dbReference type="ARBA" id="ARBA00022490"/>
    </source>
</evidence>
<reference evidence="14 15" key="1">
    <citation type="submission" date="2018-10" db="EMBL/GenBank/DDBJ databases">
        <title>Rhizobium etli, R. leguminosarum and a new Rhizobium genospecies from Phaseolus dumosus.</title>
        <authorList>
            <person name="Ramirez-Puebla S.T."/>
            <person name="Rogel-Hernandez M.A."/>
            <person name="Guerrero G."/>
            <person name="Ormeno-Orrillo E."/>
            <person name="Martinez-Romero J.C."/>
            <person name="Negrete-Yankelevich S."/>
            <person name="Martinez-Romero E."/>
        </authorList>
    </citation>
    <scope>NUCLEOTIDE SEQUENCE [LARGE SCALE GENOMIC DNA]</scope>
    <source>
        <strain evidence="14 15">CCGE525</strain>
        <plasmid evidence="15">prccge525c</plasmid>
    </source>
</reference>
<evidence type="ECO:0000256" key="4">
    <source>
        <dbReference type="ARBA" id="ARBA00023012"/>
    </source>
</evidence>
<feature type="domain" description="Response regulatory" evidence="12">
    <location>
        <begin position="12"/>
        <end position="125"/>
    </location>
</feature>
<dbReference type="CDD" id="cd17574">
    <property type="entry name" value="REC_OmpR"/>
    <property type="match status" value="1"/>
</dbReference>
<geneLocation type="plasmid" evidence="15">
    <name>prccge525c</name>
</geneLocation>
<evidence type="ECO:0000256" key="11">
    <source>
        <dbReference type="PROSITE-ProRule" id="PRU01091"/>
    </source>
</evidence>
<keyword evidence="7" id="KW-0010">Activator</keyword>